<keyword evidence="3" id="KW-1185">Reference proteome</keyword>
<dbReference type="SUPFAM" id="SSF52047">
    <property type="entry name" value="RNI-like"/>
    <property type="match status" value="1"/>
</dbReference>
<dbReference type="Proteomes" id="UP000027730">
    <property type="component" value="Unassembled WGS sequence"/>
</dbReference>
<proteinExistence type="predicted"/>
<dbReference type="Gene3D" id="3.80.10.10">
    <property type="entry name" value="Ribonuclease Inhibitor"/>
    <property type="match status" value="1"/>
</dbReference>
<accession>A0A074W7H3</accession>
<feature type="compositionally biased region" description="Polar residues" evidence="1">
    <location>
        <begin position="1"/>
        <end position="11"/>
    </location>
</feature>
<evidence type="ECO:0000313" key="3">
    <source>
        <dbReference type="Proteomes" id="UP000027730"/>
    </source>
</evidence>
<reference evidence="2 3" key="1">
    <citation type="journal article" date="2014" name="BMC Genomics">
        <title>Genome sequencing of four Aureobasidium pullulans varieties: biotechnological potential, stress tolerance, and description of new species.</title>
        <authorList>
            <person name="Gostin Ar C."/>
            <person name="Ohm R.A."/>
            <person name="Kogej T."/>
            <person name="Sonjak S."/>
            <person name="Turk M."/>
            <person name="Zajc J."/>
            <person name="Zalar P."/>
            <person name="Grube M."/>
            <person name="Sun H."/>
            <person name="Han J."/>
            <person name="Sharma A."/>
            <person name="Chiniquy J."/>
            <person name="Ngan C.Y."/>
            <person name="Lipzen A."/>
            <person name="Barry K."/>
            <person name="Grigoriev I.V."/>
            <person name="Gunde-Cimerman N."/>
        </authorList>
    </citation>
    <scope>NUCLEOTIDE SEQUENCE [LARGE SCALE GENOMIC DNA]</scope>
    <source>
        <strain evidence="2 3">CBS 147.97</strain>
    </source>
</reference>
<dbReference type="GeneID" id="25414266"/>
<organism evidence="2 3">
    <name type="scientific">Aureobasidium namibiae CBS 147.97</name>
    <dbReference type="NCBI Taxonomy" id="1043004"/>
    <lineage>
        <taxon>Eukaryota</taxon>
        <taxon>Fungi</taxon>
        <taxon>Dikarya</taxon>
        <taxon>Ascomycota</taxon>
        <taxon>Pezizomycotina</taxon>
        <taxon>Dothideomycetes</taxon>
        <taxon>Dothideomycetidae</taxon>
        <taxon>Dothideales</taxon>
        <taxon>Saccotheciaceae</taxon>
        <taxon>Aureobasidium</taxon>
    </lineage>
</organism>
<dbReference type="HOGENOM" id="CLU_552034_0_0_1"/>
<dbReference type="OrthoDB" id="3848606at2759"/>
<feature type="region of interest" description="Disordered" evidence="1">
    <location>
        <begin position="1"/>
        <end position="22"/>
    </location>
</feature>
<dbReference type="EMBL" id="KL584725">
    <property type="protein sequence ID" value="KEQ68818.1"/>
    <property type="molecule type" value="Genomic_DNA"/>
</dbReference>
<gene>
    <name evidence="2" type="ORF">M436DRAFT_67737</name>
</gene>
<dbReference type="InterPro" id="IPR032675">
    <property type="entry name" value="LRR_dom_sf"/>
</dbReference>
<protein>
    <recommendedName>
        <fullName evidence="4">F-box domain-containing protein</fullName>
    </recommendedName>
</protein>
<evidence type="ECO:0000256" key="1">
    <source>
        <dbReference type="SAM" id="MobiDB-lite"/>
    </source>
</evidence>
<evidence type="ECO:0000313" key="2">
    <source>
        <dbReference type="EMBL" id="KEQ68818.1"/>
    </source>
</evidence>
<dbReference type="AlphaFoldDB" id="A0A074W7H3"/>
<dbReference type="RefSeq" id="XP_013423032.1">
    <property type="nucleotide sequence ID" value="XM_013567578.1"/>
</dbReference>
<sequence length="430" mass="49116">MSQRVMTSTVDTMLDSATKPSDRVPDELWEKFLSHLVRDRGTLLAIAQGHGRGPDQAERLYWRNDLAAPGLLDTLDIMPDYVRQSLAHHIRHITMRFKPTGQRRVSPVLQFPQLRSITVMTTGVLHSEGYLHVEACVGRLLGPRLQYLDIGSDRWWPHDLLPSTDNFLPVLSTCLDLRELSVCARIGDASSQHLVAVLNSCKELKMLYLSSHTAPLIDPYALQALAEHRSIETLEIQKVIDLSLASTIMKIEQPFRHLLDLTLHATPDGASIVLPQLQRLKTLRLVISRSGSVFPAVGKVKTLQSFSFESASFPLTDHDLSYMKSLKHLESLQFHNGQQRRRQHQGFVKQDWADQLAQDLDRHAPKLHWIYSCLDEKDDMAQMAANAWWFSKDKREFRAFLERDGTPEEVIDRYVSEFTPVSDWEEAHMS</sequence>
<name>A0A074W7H3_9PEZI</name>
<evidence type="ECO:0008006" key="4">
    <source>
        <dbReference type="Google" id="ProtNLM"/>
    </source>
</evidence>